<protein>
    <recommendedName>
        <fullName evidence="4">MalT-like TPR region domain-containing protein</fullName>
    </recommendedName>
</protein>
<feature type="compositionally biased region" description="Polar residues" evidence="1">
    <location>
        <begin position="660"/>
        <end position="675"/>
    </location>
</feature>
<evidence type="ECO:0008006" key="4">
    <source>
        <dbReference type="Google" id="ProtNLM"/>
    </source>
</evidence>
<feature type="region of interest" description="Disordered" evidence="1">
    <location>
        <begin position="1"/>
        <end position="26"/>
    </location>
</feature>
<dbReference type="RefSeq" id="WP_345394338.1">
    <property type="nucleotide sequence ID" value="NZ_BAABLA010000021.1"/>
</dbReference>
<gene>
    <name evidence="2" type="ORF">ACFQGD_23560</name>
</gene>
<feature type="region of interest" description="Disordered" evidence="1">
    <location>
        <begin position="379"/>
        <end position="760"/>
    </location>
</feature>
<evidence type="ECO:0000313" key="3">
    <source>
        <dbReference type="Proteomes" id="UP001596337"/>
    </source>
</evidence>
<sequence>MAASTHSQDRRARRRAPSASRADDPAETLVSDGLRLMFGAPELALVFGERAAALAEASGSERIWAYAEGLSVSARVRLGHRADVVNRAVVVLRTAEADGHADLAAQMRTELALCARSVGVPLTGLAALRPVLADEHAQPVCRIGALLQFVGCMASIGRRSVLDRALEEADKLAESDPLIGDADRVSMRALVQARTAAHLRRHGDISASIDAARNGLAIVESSDDVLVDHTQMRVRLTLELVCALLDQGSREDAEALAQPLFAEPERAASIAPLAWMRLAIATRVHLSSAAPEMAGMLIRDALYQTRRHDLLALSSRLLLELSHIEEQLGRPSEALACLREARVCEHSYGRLRRQALGLLTGEFGRGEQPAADFNRALAEHEERVAQQRKSQSSGKRRKVEPSTEATQMMPAVTAETPPPRGEPEQSQPEAPAPSPSRWEPAATETVAAAAHVTPRSTPEPAAHETQPSVPEPAAPPSAAWEATRHQAVPWARHSASEAADGGARHQAEGAPSVRSVLDRLGVAMGSGGRRHASDNEPEERGRHEQPDHASGDHQREQPPTHRTRPPLPWEEPVQEHPHQSPSWAERSERPQPEPPRADPSASPDWTARPAHPQPAHAEWSWRPDPRPEPTQGPALEEAPTQYTAPSDVQSGASAPPESWLETSSASQVEVGSDTTPEPERESEPEPAPEPQPARELDSVLAVFSSWANGDDDNSAVTPRVRSRRWQRSETSGSTSGRRGANGHAVNGDTPLRGKHGGGPV</sequence>
<feature type="compositionally biased region" description="Low complexity" evidence="1">
    <location>
        <begin position="424"/>
        <end position="454"/>
    </location>
</feature>
<reference evidence="3" key="1">
    <citation type="journal article" date="2019" name="Int. J. Syst. Evol. Microbiol.">
        <title>The Global Catalogue of Microorganisms (GCM) 10K type strain sequencing project: providing services to taxonomists for standard genome sequencing and annotation.</title>
        <authorList>
            <consortium name="The Broad Institute Genomics Platform"/>
            <consortium name="The Broad Institute Genome Sequencing Center for Infectious Disease"/>
            <person name="Wu L."/>
            <person name="Ma J."/>
        </authorList>
    </citation>
    <scope>NUCLEOTIDE SEQUENCE [LARGE SCALE GENOMIC DNA]</scope>
    <source>
        <strain evidence="3">KCTC 32255</strain>
    </source>
</reference>
<proteinExistence type="predicted"/>
<comment type="caution">
    <text evidence="2">The sequence shown here is derived from an EMBL/GenBank/DDBJ whole genome shotgun (WGS) entry which is preliminary data.</text>
</comment>
<feature type="compositionally biased region" description="Low complexity" evidence="1">
    <location>
        <begin position="728"/>
        <end position="738"/>
    </location>
</feature>
<feature type="compositionally biased region" description="Basic and acidic residues" evidence="1">
    <location>
        <begin position="531"/>
        <end position="559"/>
    </location>
</feature>
<evidence type="ECO:0000313" key="2">
    <source>
        <dbReference type="EMBL" id="MFC6870123.1"/>
    </source>
</evidence>
<dbReference type="EMBL" id="JBHSXX010000001">
    <property type="protein sequence ID" value="MFC6870123.1"/>
    <property type="molecule type" value="Genomic_DNA"/>
</dbReference>
<accession>A0ABW2C6H9</accession>
<evidence type="ECO:0000256" key="1">
    <source>
        <dbReference type="SAM" id="MobiDB-lite"/>
    </source>
</evidence>
<dbReference type="Proteomes" id="UP001596337">
    <property type="component" value="Unassembled WGS sequence"/>
</dbReference>
<feature type="compositionally biased region" description="Polar residues" evidence="1">
    <location>
        <begin position="640"/>
        <end position="652"/>
    </location>
</feature>
<organism evidence="2 3">
    <name type="scientific">Haloechinothrix salitolerans</name>
    <dbReference type="NCBI Taxonomy" id="926830"/>
    <lineage>
        <taxon>Bacteria</taxon>
        <taxon>Bacillati</taxon>
        <taxon>Actinomycetota</taxon>
        <taxon>Actinomycetes</taxon>
        <taxon>Pseudonocardiales</taxon>
        <taxon>Pseudonocardiaceae</taxon>
        <taxon>Haloechinothrix</taxon>
    </lineage>
</organism>
<name>A0ABW2C6H9_9PSEU</name>
<keyword evidence="3" id="KW-1185">Reference proteome</keyword>